<sequence>MPSSAPVEPAAAAYFAALPKQAGDELLRLRELIHRVAGETAGVGALAETLKWGEPSYTPAKAGIGSSVRLAALRDGRVAVHFICHTGLVARFREIYPDVFDYQGKRSILIEPGRPLDERALSHCLAMALTYHRDRRSFG</sequence>
<dbReference type="EMBL" id="FXBL01000004">
    <property type="protein sequence ID" value="SMH39876.1"/>
    <property type="molecule type" value="Genomic_DNA"/>
</dbReference>
<dbReference type="RefSeq" id="WP_085464237.1">
    <property type="nucleotide sequence ID" value="NZ_FXBL01000004.1"/>
</dbReference>
<evidence type="ECO:0000313" key="3">
    <source>
        <dbReference type="Proteomes" id="UP000193083"/>
    </source>
</evidence>
<feature type="domain" description="YdhG-like" evidence="1">
    <location>
        <begin position="24"/>
        <end position="128"/>
    </location>
</feature>
<name>A0A1X7NRS1_9HYPH</name>
<evidence type="ECO:0000313" key="2">
    <source>
        <dbReference type="EMBL" id="SMH39876.1"/>
    </source>
</evidence>
<protein>
    <recommendedName>
        <fullName evidence="1">YdhG-like domain-containing protein</fullName>
    </recommendedName>
</protein>
<keyword evidence="3" id="KW-1185">Reference proteome</keyword>
<proteinExistence type="predicted"/>
<dbReference type="Proteomes" id="UP000193083">
    <property type="component" value="Unassembled WGS sequence"/>
</dbReference>
<dbReference type="InterPro" id="IPR014922">
    <property type="entry name" value="YdhG-like"/>
</dbReference>
<organism evidence="2 3">
    <name type="scientific">Mesorhizobium australicum</name>
    <dbReference type="NCBI Taxonomy" id="536018"/>
    <lineage>
        <taxon>Bacteria</taxon>
        <taxon>Pseudomonadati</taxon>
        <taxon>Pseudomonadota</taxon>
        <taxon>Alphaproteobacteria</taxon>
        <taxon>Hyphomicrobiales</taxon>
        <taxon>Phyllobacteriaceae</taxon>
        <taxon>Mesorhizobium</taxon>
    </lineage>
</organism>
<dbReference type="Pfam" id="PF08818">
    <property type="entry name" value="DUF1801"/>
    <property type="match status" value="1"/>
</dbReference>
<evidence type="ECO:0000259" key="1">
    <source>
        <dbReference type="Pfam" id="PF08818"/>
    </source>
</evidence>
<gene>
    <name evidence="2" type="ORF">SAMN02982922_2236</name>
</gene>
<accession>A0A1X7NRS1</accession>
<dbReference type="SUPFAM" id="SSF159888">
    <property type="entry name" value="YdhG-like"/>
    <property type="match status" value="1"/>
</dbReference>
<dbReference type="AlphaFoldDB" id="A0A1X7NRS1"/>
<reference evidence="2 3" key="1">
    <citation type="submission" date="2017-04" db="EMBL/GenBank/DDBJ databases">
        <authorList>
            <person name="Afonso C.L."/>
            <person name="Miller P.J."/>
            <person name="Scott M.A."/>
            <person name="Spackman E."/>
            <person name="Goraichik I."/>
            <person name="Dimitrov K.M."/>
            <person name="Suarez D.L."/>
            <person name="Swayne D.E."/>
        </authorList>
    </citation>
    <scope>NUCLEOTIDE SEQUENCE [LARGE SCALE GENOMIC DNA]</scope>
    <source>
        <strain evidence="2 3">B5P</strain>
    </source>
</reference>
<dbReference type="OrthoDB" id="328972at2"/>